<evidence type="ECO:0000259" key="1">
    <source>
        <dbReference type="PROSITE" id="PS50202"/>
    </source>
</evidence>
<gene>
    <name evidence="2" type="ORF">HPBE_LOCUS3664</name>
</gene>
<evidence type="ECO:0000313" key="4">
    <source>
        <dbReference type="WBParaSite" id="HPBE_0000366301-mRNA-1"/>
    </source>
</evidence>
<dbReference type="Gene3D" id="2.60.40.10">
    <property type="entry name" value="Immunoglobulins"/>
    <property type="match status" value="1"/>
</dbReference>
<dbReference type="OrthoDB" id="5785746at2759"/>
<dbReference type="InterPro" id="IPR000535">
    <property type="entry name" value="MSP_dom"/>
</dbReference>
<keyword evidence="3" id="KW-1185">Reference proteome</keyword>
<name>A0A183FBX1_HELPZ</name>
<dbReference type="InterPro" id="IPR013783">
    <property type="entry name" value="Ig-like_fold"/>
</dbReference>
<dbReference type="InterPro" id="IPR008962">
    <property type="entry name" value="PapD-like_sf"/>
</dbReference>
<reference evidence="4" key="2">
    <citation type="submission" date="2019-09" db="UniProtKB">
        <authorList>
            <consortium name="WormBaseParasite"/>
        </authorList>
    </citation>
    <scope>IDENTIFICATION</scope>
</reference>
<accession>A0A183FBX1</accession>
<dbReference type="Proteomes" id="UP000050761">
    <property type="component" value="Unassembled WGS sequence"/>
</dbReference>
<dbReference type="PROSITE" id="PS50202">
    <property type="entry name" value="MSP"/>
    <property type="match status" value="1"/>
</dbReference>
<reference evidence="2 3" key="1">
    <citation type="submission" date="2018-11" db="EMBL/GenBank/DDBJ databases">
        <authorList>
            <consortium name="Pathogen Informatics"/>
        </authorList>
    </citation>
    <scope>NUCLEOTIDE SEQUENCE [LARGE SCALE GENOMIC DNA]</scope>
</reference>
<dbReference type="AlphaFoldDB" id="A0A183FBX1"/>
<protein>
    <submittedName>
        <fullName evidence="4">MSP domain-containing protein</fullName>
    </submittedName>
</protein>
<dbReference type="SUPFAM" id="SSF49354">
    <property type="entry name" value="PapD-like"/>
    <property type="match status" value="1"/>
</dbReference>
<dbReference type="WBParaSite" id="HPBE_0000366301-mRNA-1">
    <property type="protein sequence ID" value="HPBE_0000366301-mRNA-1"/>
    <property type="gene ID" value="HPBE_0000366301"/>
</dbReference>
<dbReference type="EMBL" id="UZAH01011967">
    <property type="protein sequence ID" value="VDO39307.1"/>
    <property type="molecule type" value="Genomic_DNA"/>
</dbReference>
<proteinExistence type="predicted"/>
<evidence type="ECO:0000313" key="2">
    <source>
        <dbReference type="EMBL" id="VDO39307.1"/>
    </source>
</evidence>
<feature type="domain" description="MSP" evidence="1">
    <location>
        <begin position="1"/>
        <end position="110"/>
    </location>
</feature>
<dbReference type="InterPro" id="IPR051774">
    <property type="entry name" value="Sperm-specific_class_P"/>
</dbReference>
<sequence>MALVGFPASIVMDANGCTAVYTLINSGMTDLVIKIKTSNIVDYTFKPVHAFIKSGETKQIEILRKKGPPKNDKFLVQYAAAPSGGAKDAQSAFGASKMIGQICIGLFALP</sequence>
<dbReference type="Pfam" id="PF00635">
    <property type="entry name" value="Motile_Sperm"/>
    <property type="match status" value="1"/>
</dbReference>
<dbReference type="PANTHER" id="PTHR22947">
    <property type="entry name" value="MAJOR SPERM PROTEIN"/>
    <property type="match status" value="1"/>
</dbReference>
<evidence type="ECO:0000313" key="3">
    <source>
        <dbReference type="Proteomes" id="UP000050761"/>
    </source>
</evidence>
<dbReference type="PANTHER" id="PTHR22947:SF7">
    <property type="entry name" value="MSP DOMAIN-CONTAINING PROTEIN-RELATED"/>
    <property type="match status" value="1"/>
</dbReference>
<organism evidence="3 4">
    <name type="scientific">Heligmosomoides polygyrus</name>
    <name type="common">Parasitic roundworm</name>
    <dbReference type="NCBI Taxonomy" id="6339"/>
    <lineage>
        <taxon>Eukaryota</taxon>
        <taxon>Metazoa</taxon>
        <taxon>Ecdysozoa</taxon>
        <taxon>Nematoda</taxon>
        <taxon>Chromadorea</taxon>
        <taxon>Rhabditida</taxon>
        <taxon>Rhabditina</taxon>
        <taxon>Rhabditomorpha</taxon>
        <taxon>Strongyloidea</taxon>
        <taxon>Heligmosomidae</taxon>
        <taxon>Heligmosomoides</taxon>
    </lineage>
</organism>
<accession>A0A3P7VWH8</accession>